<dbReference type="AlphaFoldDB" id="A0A7I9YSU8"/>
<proteinExistence type="predicted"/>
<evidence type="ECO:0000313" key="3">
    <source>
        <dbReference type="Proteomes" id="UP000465360"/>
    </source>
</evidence>
<feature type="region of interest" description="Disordered" evidence="1">
    <location>
        <begin position="1"/>
        <end position="25"/>
    </location>
</feature>
<dbReference type="Proteomes" id="UP000465360">
    <property type="component" value="Unassembled WGS sequence"/>
</dbReference>
<sequence length="117" mass="13141">MVTSDDGMVGLAKKPRTANGRTVGTTGDLFHRRRRVSRFGKDLGSRFKEGSLFVVLVANSPPRACCHHEYLSERSSNEGRLARVLSWTWVVVECALLPRTRRITFAAKARFGVCEKF</sequence>
<accession>A0A7I9YSU8</accession>
<dbReference type="EMBL" id="BLKZ01000001">
    <property type="protein sequence ID" value="GFG91613.1"/>
    <property type="molecule type" value="Genomic_DNA"/>
</dbReference>
<reference evidence="2 3" key="1">
    <citation type="journal article" date="2019" name="Emerg. Microbes Infect.">
        <title>Comprehensive subspecies identification of 175 nontuberculous mycobacteria species based on 7547 genomic profiles.</title>
        <authorList>
            <person name="Matsumoto Y."/>
            <person name="Kinjo T."/>
            <person name="Motooka D."/>
            <person name="Nabeya D."/>
            <person name="Jung N."/>
            <person name="Uechi K."/>
            <person name="Horii T."/>
            <person name="Iida T."/>
            <person name="Fujita J."/>
            <person name="Nakamura S."/>
        </authorList>
    </citation>
    <scope>NUCLEOTIDE SEQUENCE [LARGE SCALE GENOMIC DNA]</scope>
    <source>
        <strain evidence="2 3">JCM 30725</strain>
    </source>
</reference>
<keyword evidence="3" id="KW-1185">Reference proteome</keyword>
<comment type="caution">
    <text evidence="2">The sequence shown here is derived from an EMBL/GenBank/DDBJ whole genome shotgun (WGS) entry which is preliminary data.</text>
</comment>
<evidence type="ECO:0000256" key="1">
    <source>
        <dbReference type="SAM" id="MobiDB-lite"/>
    </source>
</evidence>
<gene>
    <name evidence="2" type="ORF">MBOU_36550</name>
</gene>
<evidence type="ECO:0000313" key="2">
    <source>
        <dbReference type="EMBL" id="GFG91613.1"/>
    </source>
</evidence>
<organism evidence="2 3">
    <name type="scientific">Mycobacterium bourgelatii</name>
    <dbReference type="NCBI Taxonomy" id="1273442"/>
    <lineage>
        <taxon>Bacteria</taxon>
        <taxon>Bacillati</taxon>
        <taxon>Actinomycetota</taxon>
        <taxon>Actinomycetes</taxon>
        <taxon>Mycobacteriales</taxon>
        <taxon>Mycobacteriaceae</taxon>
        <taxon>Mycobacterium</taxon>
    </lineage>
</organism>
<protein>
    <submittedName>
        <fullName evidence="2">Uncharacterized protein</fullName>
    </submittedName>
</protein>
<name>A0A7I9YSU8_MYCBU</name>